<dbReference type="KEGG" id="muc:MuYL_2825"/>
<dbReference type="AlphaFoldDB" id="A0A223NXX9"/>
<evidence type="ECO:0000313" key="2">
    <source>
        <dbReference type="Proteomes" id="UP000215002"/>
    </source>
</evidence>
<protein>
    <submittedName>
        <fullName evidence="1">Uncharacterized protein</fullName>
    </submittedName>
</protein>
<name>A0A223NXX9_9SPHI</name>
<evidence type="ECO:0000313" key="1">
    <source>
        <dbReference type="EMBL" id="ASU34712.1"/>
    </source>
</evidence>
<keyword evidence="2" id="KW-1185">Reference proteome</keyword>
<reference evidence="1 2" key="1">
    <citation type="submission" date="2017-08" db="EMBL/GenBank/DDBJ databases">
        <title>Complete genome sequence of Mucilaginibacter sp. strain BJC16-A31.</title>
        <authorList>
            <consortium name="Henan University of Science and Technology"/>
            <person name="You X."/>
        </authorList>
    </citation>
    <scope>NUCLEOTIDE SEQUENCE [LARGE SCALE GENOMIC DNA]</scope>
    <source>
        <strain evidence="1 2">BJC16-A31</strain>
    </source>
</reference>
<dbReference type="Proteomes" id="UP000215002">
    <property type="component" value="Chromosome"/>
</dbReference>
<accession>A0A223NXX9</accession>
<gene>
    <name evidence="1" type="ORF">MuYL_2825</name>
</gene>
<sequence length="37" mass="4346">MSIINAKFIKLSLYNFIFLNLHLVFGLKKNIYEISLS</sequence>
<dbReference type="EMBL" id="CP022743">
    <property type="protein sequence ID" value="ASU34712.1"/>
    <property type="molecule type" value="Genomic_DNA"/>
</dbReference>
<proteinExistence type="predicted"/>
<organism evidence="1 2">
    <name type="scientific">Mucilaginibacter xinganensis</name>
    <dbReference type="NCBI Taxonomy" id="1234841"/>
    <lineage>
        <taxon>Bacteria</taxon>
        <taxon>Pseudomonadati</taxon>
        <taxon>Bacteroidota</taxon>
        <taxon>Sphingobacteriia</taxon>
        <taxon>Sphingobacteriales</taxon>
        <taxon>Sphingobacteriaceae</taxon>
        <taxon>Mucilaginibacter</taxon>
    </lineage>
</organism>